<dbReference type="GO" id="GO:0031012">
    <property type="term" value="C:extracellular matrix"/>
    <property type="evidence" value="ECO:0007669"/>
    <property type="project" value="TreeGrafter"/>
</dbReference>
<feature type="compositionally biased region" description="Pro residues" evidence="4">
    <location>
        <begin position="875"/>
        <end position="890"/>
    </location>
</feature>
<dbReference type="SUPFAM" id="SSF57567">
    <property type="entry name" value="Serine protease inhibitors"/>
    <property type="match status" value="2"/>
</dbReference>
<dbReference type="InterPro" id="IPR000742">
    <property type="entry name" value="EGF"/>
</dbReference>
<dbReference type="InterPro" id="IPR024731">
    <property type="entry name" value="NELL2-like_EGF"/>
</dbReference>
<evidence type="ECO:0000313" key="7">
    <source>
        <dbReference type="Proteomes" id="UP000762676"/>
    </source>
</evidence>
<keyword evidence="7" id="KW-1185">Reference proteome</keyword>
<dbReference type="Pfam" id="PF12947">
    <property type="entry name" value="EGF_3"/>
    <property type="match status" value="1"/>
</dbReference>
<feature type="domain" description="VWFD" evidence="5">
    <location>
        <begin position="417"/>
        <end position="599"/>
    </location>
</feature>
<sequence length="981" mass="107086">MCECVASGDPHYRTFDGAMIHFQGECEYTLVRSLTAQGQCAFEVTAQNEHRRQGATVTFTRRVNVRMLGLEISLMKGNRLMINGVERYPPVNINDDILITKNHNSITVASTCGVEVSYRDNHLARILAPREVFASQMEGICGSCNGNKLDDFVTRTGNDVLKAQHRDSQIGQSWAFEIIGSSDLPKSCTKKVVTPPEPVCPKKFMKKAQNLCKAMLDKKEFFESCVQDACAFHANEKEAYNLVCKAMETLAEECENVGIEVTWRSKTLCPMECPANSHPSHMMTRCEPTCANPTPKGKCARDIQAGCVCNEGFLLSNDKCVPRSQCGCFDKKRNYVPENTTILQRDCKTALRCVNAGPNNLPELAVIQMDACSEHARCLLENGKRVCRCRKRYIGDGYTCVKKEKTKEEKQKEKSLCECSASGDPHYRTFDGQMIHFQGACTYTLAQSTQSRKGRCPFRVDVKNEHRGGNTRVTFTRVVYVRVKGTTFTLLPGGQILVDGMERFAPVVLPSLDVSISQSGRYVEVLVADCGLEVAFDGVHRVVVRVPKASHAGKLSGICGNCNGKPDDFRTQDGTDVSKEREKYSLIGNSYLVQEGYLPEGIKRCKELPPKVTCDPETLTLASDVNHCGRITNVNGPFAGCAKKLGNEAIQEMFEACVLDVCTYIDQPEVVTRVVCMANEAVASFCETSGLSVTWRSTDFCPLSCPANSHYSPLMSGCQPSCPSPVTVDPLECPLAEREGCECDAGFVLDRGQCIFQEDCGCRDVNAFYIPTNTSYTTADCSRTLECRPSTFGSTLHVTQHETPPPCPPQATCVVDGAGARSCQCKDGYVDVGGECVQVVSLPPPMTARPVKTTPGIVVEPTPEEPEIVTDVFPPKTPRIPTPPARPTTIPPFVMTTLGGPLPPQTPPHPTPERPGTPPPPVMTTLGGPVPPEGDTTVVVQPPTTEKPPRTMAVEVLPTEAVMATAELAQTTPAPKPKQGE</sequence>
<keyword evidence="1" id="KW-0245">EGF-like domain</keyword>
<dbReference type="PANTHER" id="PTHR11339:SF373">
    <property type="entry name" value="VWFD DOMAIN-CONTAINING PROTEIN"/>
    <property type="match status" value="1"/>
</dbReference>
<reference evidence="6 7" key="1">
    <citation type="journal article" date="2021" name="Elife">
        <title>Chloroplast acquisition without the gene transfer in kleptoplastic sea slugs, Plakobranchus ocellatus.</title>
        <authorList>
            <person name="Maeda T."/>
            <person name="Takahashi S."/>
            <person name="Yoshida T."/>
            <person name="Shimamura S."/>
            <person name="Takaki Y."/>
            <person name="Nagai Y."/>
            <person name="Toyoda A."/>
            <person name="Suzuki Y."/>
            <person name="Arimoto A."/>
            <person name="Ishii H."/>
            <person name="Satoh N."/>
            <person name="Nishiyama T."/>
            <person name="Hasebe M."/>
            <person name="Maruyama T."/>
            <person name="Minagawa J."/>
            <person name="Obokata J."/>
            <person name="Shigenobu S."/>
        </authorList>
    </citation>
    <scope>NUCLEOTIDE SEQUENCE [LARGE SCALE GENOMIC DNA]</scope>
</reference>
<feature type="compositionally biased region" description="Low complexity" evidence="4">
    <location>
        <begin position="891"/>
        <end position="900"/>
    </location>
</feature>
<dbReference type="InterPro" id="IPR050780">
    <property type="entry name" value="Mucin_vWF_Thrombospondin_sf"/>
</dbReference>
<organism evidence="6 7">
    <name type="scientific">Elysia marginata</name>
    <dbReference type="NCBI Taxonomy" id="1093978"/>
    <lineage>
        <taxon>Eukaryota</taxon>
        <taxon>Metazoa</taxon>
        <taxon>Spiralia</taxon>
        <taxon>Lophotrochozoa</taxon>
        <taxon>Mollusca</taxon>
        <taxon>Gastropoda</taxon>
        <taxon>Heterobranchia</taxon>
        <taxon>Euthyneura</taxon>
        <taxon>Panpulmonata</taxon>
        <taxon>Sacoglossa</taxon>
        <taxon>Placobranchoidea</taxon>
        <taxon>Plakobranchidae</taxon>
        <taxon>Elysia</taxon>
    </lineage>
</organism>
<dbReference type="EMBL" id="BMAT01005452">
    <property type="protein sequence ID" value="GFR93194.1"/>
    <property type="molecule type" value="Genomic_DNA"/>
</dbReference>
<dbReference type="SMART" id="SM00832">
    <property type="entry name" value="C8"/>
    <property type="match status" value="2"/>
</dbReference>
<dbReference type="Proteomes" id="UP000762676">
    <property type="component" value="Unassembled WGS sequence"/>
</dbReference>
<dbReference type="SMART" id="SM00181">
    <property type="entry name" value="EGF"/>
    <property type="match status" value="3"/>
</dbReference>
<feature type="domain" description="VWFD" evidence="5">
    <location>
        <begin position="2"/>
        <end position="182"/>
    </location>
</feature>
<dbReference type="AlphaFoldDB" id="A0AAV4H646"/>
<accession>A0AAV4H646</accession>
<evidence type="ECO:0000259" key="5">
    <source>
        <dbReference type="PROSITE" id="PS51233"/>
    </source>
</evidence>
<evidence type="ECO:0000313" key="6">
    <source>
        <dbReference type="EMBL" id="GFR93194.1"/>
    </source>
</evidence>
<dbReference type="PROSITE" id="PS51233">
    <property type="entry name" value="VWFD"/>
    <property type="match status" value="2"/>
</dbReference>
<keyword evidence="2" id="KW-1015">Disulfide bond</keyword>
<dbReference type="GO" id="GO:0005615">
    <property type="term" value="C:extracellular space"/>
    <property type="evidence" value="ECO:0007669"/>
    <property type="project" value="TreeGrafter"/>
</dbReference>
<evidence type="ECO:0000256" key="1">
    <source>
        <dbReference type="ARBA" id="ARBA00022536"/>
    </source>
</evidence>
<evidence type="ECO:0000256" key="3">
    <source>
        <dbReference type="ARBA" id="ARBA00023180"/>
    </source>
</evidence>
<dbReference type="InterPro" id="IPR002919">
    <property type="entry name" value="TIL_dom"/>
</dbReference>
<dbReference type="Pfam" id="PF01826">
    <property type="entry name" value="TIL"/>
    <property type="match status" value="2"/>
</dbReference>
<dbReference type="FunFam" id="2.10.25.10:FF:000055">
    <property type="entry name" value="alpha-tectorin isoform X1"/>
    <property type="match status" value="1"/>
</dbReference>
<dbReference type="Gene3D" id="2.10.25.10">
    <property type="entry name" value="Laminin"/>
    <property type="match status" value="3"/>
</dbReference>
<feature type="region of interest" description="Disordered" evidence="4">
    <location>
        <begin position="868"/>
        <end position="950"/>
    </location>
</feature>
<comment type="caution">
    <text evidence="6">The sequence shown here is derived from an EMBL/GenBank/DDBJ whole genome shotgun (WGS) entry which is preliminary data.</text>
</comment>
<keyword evidence="3" id="KW-0325">Glycoprotein</keyword>
<dbReference type="PANTHER" id="PTHR11339">
    <property type="entry name" value="EXTRACELLULAR MATRIX GLYCOPROTEIN RELATED"/>
    <property type="match status" value="1"/>
</dbReference>
<dbReference type="InterPro" id="IPR001846">
    <property type="entry name" value="VWF_type-D"/>
</dbReference>
<evidence type="ECO:0000256" key="4">
    <source>
        <dbReference type="SAM" id="MobiDB-lite"/>
    </source>
</evidence>
<dbReference type="CDD" id="cd19941">
    <property type="entry name" value="TIL"/>
    <property type="match status" value="2"/>
</dbReference>
<dbReference type="Pfam" id="PF00094">
    <property type="entry name" value="VWD"/>
    <property type="match status" value="2"/>
</dbReference>
<gene>
    <name evidence="6" type="ORF">ElyMa_002636200</name>
</gene>
<dbReference type="Pfam" id="PF08742">
    <property type="entry name" value="C8"/>
    <property type="match status" value="2"/>
</dbReference>
<protein>
    <submittedName>
        <fullName evidence="6">Zonadhesin-like</fullName>
    </submittedName>
</protein>
<feature type="compositionally biased region" description="Pro residues" evidence="4">
    <location>
        <begin position="901"/>
        <end position="922"/>
    </location>
</feature>
<evidence type="ECO:0000256" key="2">
    <source>
        <dbReference type="ARBA" id="ARBA00023157"/>
    </source>
</evidence>
<name>A0AAV4H646_9GAST</name>
<proteinExistence type="predicted"/>
<dbReference type="SMART" id="SM00216">
    <property type="entry name" value="VWD"/>
    <property type="match status" value="2"/>
</dbReference>
<dbReference type="InterPro" id="IPR014853">
    <property type="entry name" value="VWF/SSPO/ZAN-like_Cys-rich_dom"/>
</dbReference>
<dbReference type="InterPro" id="IPR036084">
    <property type="entry name" value="Ser_inhib-like_sf"/>
</dbReference>